<keyword evidence="2" id="KW-1185">Reference proteome</keyword>
<evidence type="ECO:0000313" key="1">
    <source>
        <dbReference type="EMBL" id="KAI4326602.1"/>
    </source>
</evidence>
<gene>
    <name evidence="1" type="ORF">MLD38_031898</name>
</gene>
<organism evidence="1 2">
    <name type="scientific">Melastoma candidum</name>
    <dbReference type="NCBI Taxonomy" id="119954"/>
    <lineage>
        <taxon>Eukaryota</taxon>
        <taxon>Viridiplantae</taxon>
        <taxon>Streptophyta</taxon>
        <taxon>Embryophyta</taxon>
        <taxon>Tracheophyta</taxon>
        <taxon>Spermatophyta</taxon>
        <taxon>Magnoliopsida</taxon>
        <taxon>eudicotyledons</taxon>
        <taxon>Gunneridae</taxon>
        <taxon>Pentapetalae</taxon>
        <taxon>rosids</taxon>
        <taxon>malvids</taxon>
        <taxon>Myrtales</taxon>
        <taxon>Melastomataceae</taxon>
        <taxon>Melastomatoideae</taxon>
        <taxon>Melastomateae</taxon>
        <taxon>Melastoma</taxon>
    </lineage>
</organism>
<dbReference type="Proteomes" id="UP001057402">
    <property type="component" value="Chromosome 9"/>
</dbReference>
<evidence type="ECO:0000313" key="2">
    <source>
        <dbReference type="Proteomes" id="UP001057402"/>
    </source>
</evidence>
<reference evidence="2" key="1">
    <citation type="journal article" date="2023" name="Front. Plant Sci.">
        <title>Chromosomal-level genome assembly of Melastoma candidum provides insights into trichome evolution.</title>
        <authorList>
            <person name="Zhong Y."/>
            <person name="Wu W."/>
            <person name="Sun C."/>
            <person name="Zou P."/>
            <person name="Liu Y."/>
            <person name="Dai S."/>
            <person name="Zhou R."/>
        </authorList>
    </citation>
    <scope>NUCLEOTIDE SEQUENCE [LARGE SCALE GENOMIC DNA]</scope>
</reference>
<accession>A0ACB9MQZ5</accession>
<protein>
    <submittedName>
        <fullName evidence="1">Uncharacterized protein</fullName>
    </submittedName>
</protein>
<proteinExistence type="predicted"/>
<name>A0ACB9MQZ5_9MYRT</name>
<comment type="caution">
    <text evidence="1">The sequence shown here is derived from an EMBL/GenBank/DDBJ whole genome shotgun (WGS) entry which is preliminary data.</text>
</comment>
<sequence>MTPDDEFPDEGYVATVAAAAYAVFSAEEAEEQNRRKMREHFESSRISTVDIKSGRQSSGGTSERRREAPGDAEFTKFPRRSSYAVGDVKGQSRRVAETEAKADAWEKAQMEKIRQRHEDMKSAILAWETQKKKEAKLLFDKQKKELDFRGQINERIYQDKITKIEGIAHNASKQAEEKRRDKQSRVKEKAKRIRSRKGRLMCFCC</sequence>
<dbReference type="EMBL" id="CM042888">
    <property type="protein sequence ID" value="KAI4326602.1"/>
    <property type="molecule type" value="Genomic_DNA"/>
</dbReference>